<feature type="domain" description="ABC transmembrane type-1" evidence="8">
    <location>
        <begin position="91"/>
        <end position="275"/>
    </location>
</feature>
<dbReference type="Pfam" id="PF00528">
    <property type="entry name" value="BPD_transp_1"/>
    <property type="match status" value="1"/>
</dbReference>
<dbReference type="InterPro" id="IPR035906">
    <property type="entry name" value="MetI-like_sf"/>
</dbReference>
<evidence type="ECO:0000256" key="3">
    <source>
        <dbReference type="ARBA" id="ARBA00022475"/>
    </source>
</evidence>
<dbReference type="PROSITE" id="PS50928">
    <property type="entry name" value="ABC_TM1"/>
    <property type="match status" value="1"/>
</dbReference>
<dbReference type="RefSeq" id="WP_245787157.1">
    <property type="nucleotide sequence ID" value="NZ_FOEF01000002.1"/>
</dbReference>
<evidence type="ECO:0000256" key="2">
    <source>
        <dbReference type="ARBA" id="ARBA00022448"/>
    </source>
</evidence>
<dbReference type="STRING" id="394193.SAMN04489732_10234"/>
<evidence type="ECO:0000259" key="8">
    <source>
        <dbReference type="PROSITE" id="PS50928"/>
    </source>
</evidence>
<evidence type="ECO:0000256" key="7">
    <source>
        <dbReference type="RuleBase" id="RU363032"/>
    </source>
</evidence>
<organism evidence="9 10">
    <name type="scientific">Amycolatopsis saalfeldensis</name>
    <dbReference type="NCBI Taxonomy" id="394193"/>
    <lineage>
        <taxon>Bacteria</taxon>
        <taxon>Bacillati</taxon>
        <taxon>Actinomycetota</taxon>
        <taxon>Actinomycetes</taxon>
        <taxon>Pseudonocardiales</taxon>
        <taxon>Pseudonocardiaceae</taxon>
        <taxon>Amycolatopsis</taxon>
    </lineage>
</organism>
<protein>
    <submittedName>
        <fullName evidence="9">NitT/TauT family transport system permease protein</fullName>
    </submittedName>
</protein>
<feature type="transmembrane region" description="Helical" evidence="7">
    <location>
        <begin position="157"/>
        <end position="173"/>
    </location>
</feature>
<name>A0A1H8SDC3_9PSEU</name>
<dbReference type="SUPFAM" id="SSF161098">
    <property type="entry name" value="MetI-like"/>
    <property type="match status" value="1"/>
</dbReference>
<feature type="transmembrane region" description="Helical" evidence="7">
    <location>
        <begin position="129"/>
        <end position="151"/>
    </location>
</feature>
<dbReference type="GO" id="GO:0055085">
    <property type="term" value="P:transmembrane transport"/>
    <property type="evidence" value="ECO:0007669"/>
    <property type="project" value="InterPro"/>
</dbReference>
<proteinExistence type="inferred from homology"/>
<accession>A0A1H8SDC3</accession>
<feature type="transmembrane region" description="Helical" evidence="7">
    <location>
        <begin position="33"/>
        <end position="53"/>
    </location>
</feature>
<dbReference type="PANTHER" id="PTHR30151">
    <property type="entry name" value="ALKANE SULFONATE ABC TRANSPORTER-RELATED, MEMBRANE SUBUNIT"/>
    <property type="match status" value="1"/>
</dbReference>
<dbReference type="PANTHER" id="PTHR30151:SF20">
    <property type="entry name" value="ABC TRANSPORTER PERMEASE PROTEIN HI_0355-RELATED"/>
    <property type="match status" value="1"/>
</dbReference>
<evidence type="ECO:0000256" key="6">
    <source>
        <dbReference type="ARBA" id="ARBA00023136"/>
    </source>
</evidence>
<feature type="transmembrane region" description="Helical" evidence="7">
    <location>
        <begin position="206"/>
        <end position="232"/>
    </location>
</feature>
<keyword evidence="6 7" id="KW-0472">Membrane</keyword>
<keyword evidence="3" id="KW-1003">Cell membrane</keyword>
<feature type="transmembrane region" description="Helical" evidence="7">
    <location>
        <begin position="252"/>
        <end position="272"/>
    </location>
</feature>
<dbReference type="Proteomes" id="UP000198582">
    <property type="component" value="Unassembled WGS sequence"/>
</dbReference>
<evidence type="ECO:0000256" key="4">
    <source>
        <dbReference type="ARBA" id="ARBA00022692"/>
    </source>
</evidence>
<dbReference type="InterPro" id="IPR000515">
    <property type="entry name" value="MetI-like"/>
</dbReference>
<dbReference type="EMBL" id="FOEF01000002">
    <property type="protein sequence ID" value="SEO76278.1"/>
    <property type="molecule type" value="Genomic_DNA"/>
</dbReference>
<feature type="transmembrane region" description="Helical" evidence="7">
    <location>
        <begin position="98"/>
        <end position="117"/>
    </location>
</feature>
<keyword evidence="5 7" id="KW-1133">Transmembrane helix</keyword>
<dbReference type="CDD" id="cd06261">
    <property type="entry name" value="TM_PBP2"/>
    <property type="match status" value="1"/>
</dbReference>
<evidence type="ECO:0000256" key="1">
    <source>
        <dbReference type="ARBA" id="ARBA00004651"/>
    </source>
</evidence>
<evidence type="ECO:0000313" key="9">
    <source>
        <dbReference type="EMBL" id="SEO76278.1"/>
    </source>
</evidence>
<comment type="subcellular location">
    <subcellularLocation>
        <location evidence="1 7">Cell membrane</location>
        <topology evidence="1 7">Multi-pass membrane protein</topology>
    </subcellularLocation>
</comment>
<evidence type="ECO:0000313" key="10">
    <source>
        <dbReference type="Proteomes" id="UP000198582"/>
    </source>
</evidence>
<dbReference type="Gene3D" id="1.10.3720.10">
    <property type="entry name" value="MetI-like"/>
    <property type="match status" value="1"/>
</dbReference>
<reference evidence="9 10" key="1">
    <citation type="submission" date="2016-10" db="EMBL/GenBank/DDBJ databases">
        <authorList>
            <person name="de Groot N.N."/>
        </authorList>
    </citation>
    <scope>NUCLEOTIDE SEQUENCE [LARGE SCALE GENOMIC DNA]</scope>
    <source>
        <strain evidence="9 10">DSM 44993</strain>
    </source>
</reference>
<dbReference type="AlphaFoldDB" id="A0A1H8SDC3"/>
<comment type="similarity">
    <text evidence="7">Belongs to the binding-protein-dependent transport system permease family.</text>
</comment>
<keyword evidence="4 7" id="KW-0812">Transmembrane</keyword>
<gene>
    <name evidence="9" type="ORF">SAMN04489732_10234</name>
</gene>
<keyword evidence="2 7" id="KW-0813">Transport</keyword>
<sequence length="291" mass="31258">MTNTDLAAGTAAAGTRPAELQAAHRARHRRRQALVHLAQVLVLVVVLGGWQLLVQGDQRGIILYGLPSGIVSRLQTWITEGTAIGSLGAQIWTTLQEALIGFVIGTALGIVCGIALGRIRFLSDVFGPFIKVLNAIPRIVLGSVFVLAFGLGLESKILLVIVLVFFGVFFNAFQGTREVDRNFIANASILGASRWQVTRQVVLPSAFTWIIASLHVSFGFALIGAIVGEFLGGYAGLGVLIKNAQGTFDANGVWAAMVIMGIVALLAEWLITRLERRLLRWRPAQLAGPEL</sequence>
<dbReference type="GO" id="GO:0005886">
    <property type="term" value="C:plasma membrane"/>
    <property type="evidence" value="ECO:0007669"/>
    <property type="project" value="UniProtKB-SubCell"/>
</dbReference>
<evidence type="ECO:0000256" key="5">
    <source>
        <dbReference type="ARBA" id="ARBA00022989"/>
    </source>
</evidence>
<keyword evidence="10" id="KW-1185">Reference proteome</keyword>